<feature type="compositionally biased region" description="Pro residues" evidence="1">
    <location>
        <begin position="1"/>
        <end position="10"/>
    </location>
</feature>
<feature type="region of interest" description="Disordered" evidence="1">
    <location>
        <begin position="1"/>
        <end position="60"/>
    </location>
</feature>
<sequence length="60" mass="6262">MSTKPPPVPPANRSDKGPGSAPETATVQGQSSSQTKDPDKIGQAGNSKVNTTHQGYQQDR</sequence>
<dbReference type="OrthoDB" id="7190664at2"/>
<proteinExistence type="predicted"/>
<accession>A0A160PDZ8</accession>
<feature type="compositionally biased region" description="Polar residues" evidence="1">
    <location>
        <begin position="23"/>
        <end position="35"/>
    </location>
</feature>
<gene>
    <name evidence="2" type="ORF">MPPM_1186</name>
</gene>
<feature type="compositionally biased region" description="Polar residues" evidence="1">
    <location>
        <begin position="44"/>
        <end position="60"/>
    </location>
</feature>
<reference evidence="2 3" key="1">
    <citation type="journal article" date="2016" name="Genome Announc.">
        <title>Complete Genome Sequence of Methylobacterium populi P-1M, Isolated from Pink-Pigmented Household Biofilm.</title>
        <authorList>
            <person name="Morohoshi T."/>
            <person name="Ikeda T."/>
        </authorList>
    </citation>
    <scope>NUCLEOTIDE SEQUENCE [LARGE SCALE GENOMIC DNA]</scope>
    <source>
        <strain evidence="2 3">P-1M</strain>
    </source>
</reference>
<name>A0A160PDZ8_9HYPH</name>
<evidence type="ECO:0000313" key="2">
    <source>
        <dbReference type="EMBL" id="BAU89791.1"/>
    </source>
</evidence>
<dbReference type="AlphaFoldDB" id="A0A160PDZ8"/>
<evidence type="ECO:0000256" key="1">
    <source>
        <dbReference type="SAM" id="MobiDB-lite"/>
    </source>
</evidence>
<organism evidence="2 3">
    <name type="scientific">Methylorubrum populi</name>
    <dbReference type="NCBI Taxonomy" id="223967"/>
    <lineage>
        <taxon>Bacteria</taxon>
        <taxon>Pseudomonadati</taxon>
        <taxon>Pseudomonadota</taxon>
        <taxon>Alphaproteobacteria</taxon>
        <taxon>Hyphomicrobiales</taxon>
        <taxon>Methylobacteriaceae</taxon>
        <taxon>Methylorubrum</taxon>
    </lineage>
</organism>
<dbReference type="Proteomes" id="UP000218288">
    <property type="component" value="Chromosome"/>
</dbReference>
<dbReference type="EMBL" id="AP014809">
    <property type="protein sequence ID" value="BAU89791.1"/>
    <property type="molecule type" value="Genomic_DNA"/>
</dbReference>
<evidence type="ECO:0000313" key="3">
    <source>
        <dbReference type="Proteomes" id="UP000218288"/>
    </source>
</evidence>
<protein>
    <submittedName>
        <fullName evidence="2">Uncharacterized protein</fullName>
    </submittedName>
</protein>
<dbReference type="RefSeq" id="WP_096484239.1">
    <property type="nucleotide sequence ID" value="NZ_AP014809.1"/>
</dbReference>